<proteinExistence type="inferred from homology"/>
<accession>A0A4Y9S4N8</accession>
<dbReference type="Proteomes" id="UP000297729">
    <property type="component" value="Unassembled WGS sequence"/>
</dbReference>
<dbReference type="GO" id="GO:0016757">
    <property type="term" value="F:glycosyltransferase activity"/>
    <property type="evidence" value="ECO:0007669"/>
    <property type="project" value="UniProtKB-KW"/>
</dbReference>
<dbReference type="AlphaFoldDB" id="A0A4Y9S4N8"/>
<evidence type="ECO:0000256" key="2">
    <source>
        <dbReference type="ARBA" id="ARBA00022676"/>
    </source>
</evidence>
<evidence type="ECO:0000313" key="5">
    <source>
        <dbReference type="EMBL" id="TFW16411.1"/>
    </source>
</evidence>
<feature type="domain" description="Glycosyltransferase 2-like" evidence="4">
    <location>
        <begin position="8"/>
        <end position="56"/>
    </location>
</feature>
<dbReference type="PANTHER" id="PTHR43179">
    <property type="entry name" value="RHAMNOSYLTRANSFERASE WBBL"/>
    <property type="match status" value="1"/>
</dbReference>
<dbReference type="PANTHER" id="PTHR43179:SF12">
    <property type="entry name" value="GALACTOFURANOSYLTRANSFERASE GLFT2"/>
    <property type="match status" value="1"/>
</dbReference>
<dbReference type="InterPro" id="IPR001173">
    <property type="entry name" value="Glyco_trans_2-like"/>
</dbReference>
<dbReference type="CDD" id="cd04186">
    <property type="entry name" value="GT_2_like_c"/>
    <property type="match status" value="1"/>
</dbReference>
<protein>
    <submittedName>
        <fullName evidence="5">Glycosyltransferase family 2 protein</fullName>
    </submittedName>
</protein>
<dbReference type="RefSeq" id="WP_135203987.1">
    <property type="nucleotide sequence ID" value="NZ_SPVG01000234.1"/>
</dbReference>
<keyword evidence="3 5" id="KW-0808">Transferase</keyword>
<keyword evidence="2" id="KW-0328">Glycosyltransferase</keyword>
<dbReference type="Pfam" id="PF00535">
    <property type="entry name" value="Glycos_transf_2"/>
    <property type="match status" value="2"/>
</dbReference>
<evidence type="ECO:0000256" key="1">
    <source>
        <dbReference type="ARBA" id="ARBA00006739"/>
    </source>
</evidence>
<evidence type="ECO:0000313" key="6">
    <source>
        <dbReference type="Proteomes" id="UP000297729"/>
    </source>
</evidence>
<gene>
    <name evidence="5" type="ORF">E4L98_23620</name>
</gene>
<dbReference type="SUPFAM" id="SSF53448">
    <property type="entry name" value="Nucleotide-diphospho-sugar transferases"/>
    <property type="match status" value="1"/>
</dbReference>
<comment type="caution">
    <text evidence="5">The sequence shown here is derived from an EMBL/GenBank/DDBJ whole genome shotgun (WGS) entry which is preliminary data.</text>
</comment>
<sequence length="347" mass="38176">MSAPPVAVVLLNWNGWADTIECLETLLRSDYPDFRVIVCDNASSDGSLERIEEWAAGRLAAGGDAGFARLRATPLAKPVDYLRLDATQALQPPPRDVPLTLIDTGGNLGFAGGNNVGLRYALASGRYAYYWLLNNDTVIEADALRRLVARMQDDPRAGIAGSTLRHYYAAQVVQVAGGSAYNPWRCRALPLAANQPAAAPLDAAAIERRMAYVAGASMLVSDAFLREIGLMAEDYFLYFEELDWACRAAGRYHLAYAPDSLVYHKEGGSIGTGGRGKLSATALYYLQHNRLKFTRRFFPARLPLLYLSMLAELARAALRRDFFEIKWSLVALLGLPPRGLSTRKRQT</sequence>
<dbReference type="InterPro" id="IPR029044">
    <property type="entry name" value="Nucleotide-diphossugar_trans"/>
</dbReference>
<dbReference type="Gene3D" id="3.90.550.10">
    <property type="entry name" value="Spore Coat Polysaccharide Biosynthesis Protein SpsA, Chain A"/>
    <property type="match status" value="1"/>
</dbReference>
<reference evidence="5 6" key="1">
    <citation type="submission" date="2019-03" db="EMBL/GenBank/DDBJ databases">
        <title>Draft Genome Sequence of Duganella callidus sp. nov., a Novel Duganella Species Isolated from Cultivated Soil.</title>
        <authorList>
            <person name="Raths R."/>
            <person name="Peta V."/>
            <person name="Bucking H."/>
        </authorList>
    </citation>
    <scope>NUCLEOTIDE SEQUENCE [LARGE SCALE GENOMIC DNA]</scope>
    <source>
        <strain evidence="5 6">DN04</strain>
    </source>
</reference>
<comment type="similarity">
    <text evidence="1">Belongs to the glycosyltransferase 2 family.</text>
</comment>
<name>A0A4Y9S4N8_9BURK</name>
<dbReference type="OrthoDB" id="9771846at2"/>
<dbReference type="EMBL" id="SPVG01000234">
    <property type="protein sequence ID" value="TFW16411.1"/>
    <property type="molecule type" value="Genomic_DNA"/>
</dbReference>
<evidence type="ECO:0000256" key="3">
    <source>
        <dbReference type="ARBA" id="ARBA00022679"/>
    </source>
</evidence>
<feature type="domain" description="Glycosyltransferase 2-like" evidence="4">
    <location>
        <begin position="92"/>
        <end position="168"/>
    </location>
</feature>
<keyword evidence="6" id="KW-1185">Reference proteome</keyword>
<organism evidence="5 6">
    <name type="scientific">Duganella callida</name>
    <dbReference type="NCBI Taxonomy" id="2561932"/>
    <lineage>
        <taxon>Bacteria</taxon>
        <taxon>Pseudomonadati</taxon>
        <taxon>Pseudomonadota</taxon>
        <taxon>Betaproteobacteria</taxon>
        <taxon>Burkholderiales</taxon>
        <taxon>Oxalobacteraceae</taxon>
        <taxon>Telluria group</taxon>
        <taxon>Duganella</taxon>
    </lineage>
</organism>
<evidence type="ECO:0000259" key="4">
    <source>
        <dbReference type="Pfam" id="PF00535"/>
    </source>
</evidence>